<name>A0A9D1E0B6_9BACT</name>
<dbReference type="InterPro" id="IPR000792">
    <property type="entry name" value="Tscrpt_reg_LuxR_C"/>
</dbReference>
<dbReference type="Gene3D" id="3.30.450.20">
    <property type="entry name" value="PAS domain"/>
    <property type="match status" value="1"/>
</dbReference>
<proteinExistence type="predicted"/>
<organism evidence="2 3">
    <name type="scientific">Candidatus Coprenecus avistercoris</name>
    <dbReference type="NCBI Taxonomy" id="2840730"/>
    <lineage>
        <taxon>Bacteria</taxon>
        <taxon>Pseudomonadati</taxon>
        <taxon>Bacteroidota</taxon>
        <taxon>Bacteroidia</taxon>
        <taxon>Bacteroidales</taxon>
        <taxon>Rikenellaceae</taxon>
        <taxon>Rikenellaceae incertae sedis</taxon>
        <taxon>Candidatus Coprenecus</taxon>
    </lineage>
</organism>
<dbReference type="CDD" id="cd06170">
    <property type="entry name" value="LuxR_C_like"/>
    <property type="match status" value="1"/>
</dbReference>
<evidence type="ECO:0000259" key="1">
    <source>
        <dbReference type="PROSITE" id="PS50043"/>
    </source>
</evidence>
<dbReference type="Pfam" id="PF00196">
    <property type="entry name" value="GerE"/>
    <property type="match status" value="1"/>
</dbReference>
<dbReference type="SUPFAM" id="SSF46894">
    <property type="entry name" value="C-terminal effector domain of the bipartite response regulators"/>
    <property type="match status" value="1"/>
</dbReference>
<dbReference type="InterPro" id="IPR016032">
    <property type="entry name" value="Sig_transdc_resp-reg_C-effctor"/>
</dbReference>
<accession>A0A9D1E0B6</accession>
<dbReference type="EMBL" id="DVHI01000036">
    <property type="protein sequence ID" value="HIR62459.1"/>
    <property type="molecule type" value="Genomic_DNA"/>
</dbReference>
<dbReference type="Proteomes" id="UP000886744">
    <property type="component" value="Unassembled WGS sequence"/>
</dbReference>
<dbReference type="InterPro" id="IPR036388">
    <property type="entry name" value="WH-like_DNA-bd_sf"/>
</dbReference>
<dbReference type="PROSITE" id="PS50043">
    <property type="entry name" value="HTH_LUXR_2"/>
    <property type="match status" value="1"/>
</dbReference>
<gene>
    <name evidence="2" type="ORF">IAC94_02910</name>
</gene>
<sequence length="258" mass="29619">MSDTAEVRKSDFFTSSNTVSPVPDSEYARVEPYVEMLECMSRLTYQSIYVIDYWKKNFLYVSDNPLFLCGRTRGEVLAKGYDFYFEVCEQSELAALVEINEAAFRFYNRLPVADRTAYSISYNFHIRDSVSGKSRLIHHKLSPMRLTPQGEMWLALCSVSLASDGSELQARIVCENSPKVWDYSFEGRRWKEGEEDVLTDIEKAIISYSNRGMTIGEIADRLCKAVDTVKGYRKVLFQKLDVTNISEAITCAKSRRML</sequence>
<dbReference type="SMART" id="SM00421">
    <property type="entry name" value="HTH_LUXR"/>
    <property type="match status" value="1"/>
</dbReference>
<evidence type="ECO:0000313" key="2">
    <source>
        <dbReference type="EMBL" id="HIR62459.1"/>
    </source>
</evidence>
<reference evidence="2" key="2">
    <citation type="journal article" date="2021" name="PeerJ">
        <title>Extensive microbial diversity within the chicken gut microbiome revealed by metagenomics and culture.</title>
        <authorList>
            <person name="Gilroy R."/>
            <person name="Ravi A."/>
            <person name="Getino M."/>
            <person name="Pursley I."/>
            <person name="Horton D.L."/>
            <person name="Alikhan N.F."/>
            <person name="Baker D."/>
            <person name="Gharbi K."/>
            <person name="Hall N."/>
            <person name="Watson M."/>
            <person name="Adriaenssens E.M."/>
            <person name="Foster-Nyarko E."/>
            <person name="Jarju S."/>
            <person name="Secka A."/>
            <person name="Antonio M."/>
            <person name="Oren A."/>
            <person name="Chaudhuri R.R."/>
            <person name="La Ragione R."/>
            <person name="Hildebrand F."/>
            <person name="Pallen M.J."/>
        </authorList>
    </citation>
    <scope>NUCLEOTIDE SEQUENCE</scope>
    <source>
        <strain evidence="2">ChiHjej13B12-12457</strain>
    </source>
</reference>
<dbReference type="GO" id="GO:0003677">
    <property type="term" value="F:DNA binding"/>
    <property type="evidence" value="ECO:0007669"/>
    <property type="project" value="InterPro"/>
</dbReference>
<protein>
    <submittedName>
        <fullName evidence="2">Helix-turn-helix transcriptional regulator</fullName>
    </submittedName>
</protein>
<dbReference type="Gene3D" id="1.10.10.10">
    <property type="entry name" value="Winged helix-like DNA-binding domain superfamily/Winged helix DNA-binding domain"/>
    <property type="match status" value="1"/>
</dbReference>
<feature type="domain" description="HTH luxR-type" evidence="1">
    <location>
        <begin position="191"/>
        <end position="256"/>
    </location>
</feature>
<evidence type="ECO:0000313" key="3">
    <source>
        <dbReference type="Proteomes" id="UP000886744"/>
    </source>
</evidence>
<comment type="caution">
    <text evidence="2">The sequence shown here is derived from an EMBL/GenBank/DDBJ whole genome shotgun (WGS) entry which is preliminary data.</text>
</comment>
<reference evidence="2" key="1">
    <citation type="submission" date="2020-10" db="EMBL/GenBank/DDBJ databases">
        <authorList>
            <person name="Gilroy R."/>
        </authorList>
    </citation>
    <scope>NUCLEOTIDE SEQUENCE</scope>
    <source>
        <strain evidence="2">ChiHjej13B12-12457</strain>
    </source>
</reference>
<dbReference type="AlphaFoldDB" id="A0A9D1E0B6"/>
<dbReference type="GO" id="GO:0006355">
    <property type="term" value="P:regulation of DNA-templated transcription"/>
    <property type="evidence" value="ECO:0007669"/>
    <property type="project" value="InterPro"/>
</dbReference>